<name>A0AB39PE65_9ACTN</name>
<dbReference type="AlphaFoldDB" id="A0AB39PE65"/>
<protein>
    <submittedName>
        <fullName evidence="3">Uncharacterized protein</fullName>
    </submittedName>
</protein>
<feature type="region of interest" description="Disordered" evidence="1">
    <location>
        <begin position="57"/>
        <end position="127"/>
    </location>
</feature>
<organism evidence="3">
    <name type="scientific">Streptomyces sp. R21</name>
    <dbReference type="NCBI Taxonomy" id="3238627"/>
    <lineage>
        <taxon>Bacteria</taxon>
        <taxon>Bacillati</taxon>
        <taxon>Actinomycetota</taxon>
        <taxon>Actinomycetes</taxon>
        <taxon>Kitasatosporales</taxon>
        <taxon>Streptomycetaceae</taxon>
        <taxon>Streptomyces</taxon>
    </lineage>
</organism>
<keyword evidence="2" id="KW-0812">Transmembrane</keyword>
<feature type="compositionally biased region" description="Gly residues" evidence="1">
    <location>
        <begin position="57"/>
        <end position="66"/>
    </location>
</feature>
<feature type="compositionally biased region" description="Low complexity" evidence="1">
    <location>
        <begin position="67"/>
        <end position="89"/>
    </location>
</feature>
<accession>A0AB39PE65</accession>
<evidence type="ECO:0000313" key="3">
    <source>
        <dbReference type="EMBL" id="XDQ28068.1"/>
    </source>
</evidence>
<dbReference type="EMBL" id="CP163435">
    <property type="protein sequence ID" value="XDQ28068.1"/>
    <property type="molecule type" value="Genomic_DNA"/>
</dbReference>
<feature type="transmembrane region" description="Helical" evidence="2">
    <location>
        <begin position="33"/>
        <end position="55"/>
    </location>
</feature>
<evidence type="ECO:0000256" key="2">
    <source>
        <dbReference type="SAM" id="Phobius"/>
    </source>
</evidence>
<feature type="region of interest" description="Disordered" evidence="1">
    <location>
        <begin position="1"/>
        <end position="29"/>
    </location>
</feature>
<keyword evidence="2" id="KW-0472">Membrane</keyword>
<evidence type="ECO:0000256" key="1">
    <source>
        <dbReference type="SAM" id="MobiDB-lite"/>
    </source>
</evidence>
<gene>
    <name evidence="3" type="ORF">AB5J56_26730</name>
</gene>
<sequence length="182" mass="17667">MNADTPSGPPGGPLQPSSRPHAERGPSGRMRSVLTHTAVALVAVVVGGLIGSAVAGGSGDGSGGGAAPSAEATVTATETVTEAGSGTTAPGTAEAPRKASASEIPGDGTFTVGTDVKPGTYRSDGPQGGDVSYCDWVRLSGFSGEAGDIIAANGGKGPTTVTIKATDKAFTSTGCQTWHKIG</sequence>
<reference evidence="3" key="1">
    <citation type="submission" date="2024-07" db="EMBL/GenBank/DDBJ databases">
        <authorList>
            <person name="Yu S.T."/>
        </authorList>
    </citation>
    <scope>NUCLEOTIDE SEQUENCE</scope>
    <source>
        <strain evidence="3">R21</strain>
    </source>
</reference>
<dbReference type="RefSeq" id="WP_369235756.1">
    <property type="nucleotide sequence ID" value="NZ_CP163435.1"/>
</dbReference>
<keyword evidence="2" id="KW-1133">Transmembrane helix</keyword>
<proteinExistence type="predicted"/>